<evidence type="ECO:0000313" key="3">
    <source>
        <dbReference type="Proteomes" id="UP000247498"/>
    </source>
</evidence>
<evidence type="ECO:0000313" key="2">
    <source>
        <dbReference type="EMBL" id="GBF97079.1"/>
    </source>
</evidence>
<reference evidence="2 3" key="1">
    <citation type="journal article" date="2018" name="Sci. Rep.">
        <title>Raphidocelis subcapitata (=Pseudokirchneriella subcapitata) provides an insight into genome evolution and environmental adaptations in the Sphaeropleales.</title>
        <authorList>
            <person name="Suzuki S."/>
            <person name="Yamaguchi H."/>
            <person name="Nakajima N."/>
            <person name="Kawachi M."/>
        </authorList>
    </citation>
    <scope>NUCLEOTIDE SEQUENCE [LARGE SCALE GENOMIC DNA]</scope>
    <source>
        <strain evidence="2 3">NIES-35</strain>
    </source>
</reference>
<protein>
    <submittedName>
        <fullName evidence="2">Uncharacterized protein</fullName>
    </submittedName>
</protein>
<evidence type="ECO:0000256" key="1">
    <source>
        <dbReference type="SAM" id="MobiDB-lite"/>
    </source>
</evidence>
<proteinExistence type="predicted"/>
<keyword evidence="3" id="KW-1185">Reference proteome</keyword>
<dbReference type="AlphaFoldDB" id="A0A2V0PC15"/>
<gene>
    <name evidence="2" type="ORF">Rsub_09552</name>
</gene>
<accession>A0A2V0PC15</accession>
<dbReference type="Proteomes" id="UP000247498">
    <property type="component" value="Unassembled WGS sequence"/>
</dbReference>
<dbReference type="InParanoid" id="A0A2V0PC15"/>
<organism evidence="2 3">
    <name type="scientific">Raphidocelis subcapitata</name>
    <dbReference type="NCBI Taxonomy" id="307507"/>
    <lineage>
        <taxon>Eukaryota</taxon>
        <taxon>Viridiplantae</taxon>
        <taxon>Chlorophyta</taxon>
        <taxon>core chlorophytes</taxon>
        <taxon>Chlorophyceae</taxon>
        <taxon>CS clade</taxon>
        <taxon>Sphaeropleales</taxon>
        <taxon>Selenastraceae</taxon>
        <taxon>Raphidocelis</taxon>
    </lineage>
</organism>
<feature type="region of interest" description="Disordered" evidence="1">
    <location>
        <begin position="28"/>
        <end position="165"/>
    </location>
</feature>
<name>A0A2V0PC15_9CHLO</name>
<comment type="caution">
    <text evidence="2">The sequence shown here is derived from an EMBL/GenBank/DDBJ whole genome shotgun (WGS) entry which is preliminary data.</text>
</comment>
<dbReference type="EMBL" id="BDRX01000091">
    <property type="protein sequence ID" value="GBF97079.1"/>
    <property type="molecule type" value="Genomic_DNA"/>
</dbReference>
<feature type="non-terminal residue" evidence="2">
    <location>
        <position position="324"/>
    </location>
</feature>
<sequence>MDKALADDDLGILPPDKQAEMIHLLLHPRLPLPGSGDSAAAVASAAQEQGQAPSAAQEQGQAPPAAQEQGQAPPAAQEQGQAPPAAQEQGQAPSAAQEQGQAPPAAQEQGQAPSAAQEQGQQQQEQPQPQQEQPQEQPQEQQEQQEQGLALQQQEEELQQQSMAEQSVPLQADVYTCHMDLKWGAQSKAAYSGKFFTTSVGMELPFGDGCIRTAYQWYQTGRLVYPSMDTEVLYTAAKPVWTNPLMKAVLSDGVKFVKPASGGGWELSDWSSSQSRFGYKFTYTVKGVKGSFTSVKASIPMTSTTTTITGTATIESGSATVAYA</sequence>